<dbReference type="OrthoDB" id="5513077at2"/>
<sequence length="174" mass="19817">MCKSTERTRREDRLTIARQCQSLSGSVPRAIRPPRTTVADQAKPVLSELRRVLAGTSVQVGEMSEELPEDIKRWTSKRRTALVLQIIRGETTVNEAARQYDLKPSEIEQSYETFLDAGENGLKSRPKEEIERKDAQIAKLQQKIGELVMDIDIIKEVHHMSKLDPFGSGWRSED</sequence>
<evidence type="ECO:0000313" key="1">
    <source>
        <dbReference type="EMBL" id="TXD33793.1"/>
    </source>
</evidence>
<dbReference type="EMBL" id="VOSL01000059">
    <property type="protein sequence ID" value="TXD33793.1"/>
    <property type="molecule type" value="Genomic_DNA"/>
</dbReference>
<dbReference type="InterPro" id="IPR010921">
    <property type="entry name" value="Trp_repressor/repl_initiator"/>
</dbReference>
<dbReference type="Pfam" id="PF06627">
    <property type="entry name" value="DUF1153"/>
    <property type="match status" value="1"/>
</dbReference>
<evidence type="ECO:0000313" key="2">
    <source>
        <dbReference type="Proteomes" id="UP000321046"/>
    </source>
</evidence>
<proteinExistence type="predicted"/>
<accession>A0A5C6X0S8</accession>
<reference evidence="1 2" key="1">
    <citation type="submission" date="2019-08" db="EMBL/GenBank/DDBJ databases">
        <title>Bradymonadales sp. TMQ2.</title>
        <authorList>
            <person name="Liang Q."/>
        </authorList>
    </citation>
    <scope>NUCLEOTIDE SEQUENCE [LARGE SCALE GENOMIC DNA]</scope>
    <source>
        <strain evidence="1 2">TMQ2</strain>
    </source>
</reference>
<dbReference type="GO" id="GO:0043565">
    <property type="term" value="F:sequence-specific DNA binding"/>
    <property type="evidence" value="ECO:0007669"/>
    <property type="project" value="InterPro"/>
</dbReference>
<dbReference type="InterPro" id="IPR036388">
    <property type="entry name" value="WH-like_DNA-bd_sf"/>
</dbReference>
<dbReference type="SUPFAM" id="SSF48295">
    <property type="entry name" value="TrpR-like"/>
    <property type="match status" value="1"/>
</dbReference>
<protein>
    <submittedName>
        <fullName evidence="1">DUF1153 domain-containing protein</fullName>
    </submittedName>
</protein>
<comment type="caution">
    <text evidence="1">The sequence shown here is derived from an EMBL/GenBank/DDBJ whole genome shotgun (WGS) entry which is preliminary data.</text>
</comment>
<dbReference type="InterPro" id="IPR009534">
    <property type="entry name" value="DUF1153"/>
</dbReference>
<gene>
    <name evidence="1" type="ORF">FRC96_15080</name>
</gene>
<organism evidence="1 2">
    <name type="scientific">Lujinxingia vulgaris</name>
    <dbReference type="NCBI Taxonomy" id="2600176"/>
    <lineage>
        <taxon>Bacteria</taxon>
        <taxon>Deltaproteobacteria</taxon>
        <taxon>Bradymonadales</taxon>
        <taxon>Lujinxingiaceae</taxon>
        <taxon>Lujinxingia</taxon>
    </lineage>
</organism>
<dbReference type="AlphaFoldDB" id="A0A5C6X0S8"/>
<dbReference type="Proteomes" id="UP000321046">
    <property type="component" value="Unassembled WGS sequence"/>
</dbReference>
<name>A0A5C6X0S8_9DELT</name>
<dbReference type="Gene3D" id="1.10.10.10">
    <property type="entry name" value="Winged helix-like DNA-binding domain superfamily/Winged helix DNA-binding domain"/>
    <property type="match status" value="1"/>
</dbReference>